<proteinExistence type="predicted"/>
<evidence type="ECO:0000313" key="1">
    <source>
        <dbReference type="EMBL" id="KAF5206790.1"/>
    </source>
</evidence>
<dbReference type="Proteomes" id="UP000554482">
    <property type="component" value="Unassembled WGS sequence"/>
</dbReference>
<dbReference type="EMBL" id="JABWDY010002266">
    <property type="protein sequence ID" value="KAF5206790.1"/>
    <property type="molecule type" value="Genomic_DNA"/>
</dbReference>
<gene>
    <name evidence="1" type="ORF">FRX31_003629</name>
</gene>
<reference evidence="1 2" key="1">
    <citation type="submission" date="2020-06" db="EMBL/GenBank/DDBJ databases">
        <title>Transcriptomic and genomic resources for Thalictrum thalictroides and T. hernandezii: Facilitating candidate gene discovery in an emerging model plant lineage.</title>
        <authorList>
            <person name="Arias T."/>
            <person name="Riano-Pachon D.M."/>
            <person name="Di Stilio V.S."/>
        </authorList>
    </citation>
    <scope>NUCLEOTIDE SEQUENCE [LARGE SCALE GENOMIC DNA]</scope>
    <source>
        <strain evidence="2">cv. WT478/WT964</strain>
        <tissue evidence="1">Leaves</tissue>
    </source>
</reference>
<keyword evidence="2" id="KW-1185">Reference proteome</keyword>
<name>A0A7J6XEK6_THATH</name>
<dbReference type="AlphaFoldDB" id="A0A7J6XEK6"/>
<accession>A0A7J6XEK6</accession>
<organism evidence="1 2">
    <name type="scientific">Thalictrum thalictroides</name>
    <name type="common">Rue-anemone</name>
    <name type="synonym">Anemone thalictroides</name>
    <dbReference type="NCBI Taxonomy" id="46969"/>
    <lineage>
        <taxon>Eukaryota</taxon>
        <taxon>Viridiplantae</taxon>
        <taxon>Streptophyta</taxon>
        <taxon>Embryophyta</taxon>
        <taxon>Tracheophyta</taxon>
        <taxon>Spermatophyta</taxon>
        <taxon>Magnoliopsida</taxon>
        <taxon>Ranunculales</taxon>
        <taxon>Ranunculaceae</taxon>
        <taxon>Thalictroideae</taxon>
        <taxon>Thalictrum</taxon>
    </lineage>
</organism>
<sequence length="121" mass="14174">MTEEEKLLVQRQHWFEKEMEIVSPRDEILISYLDCQPNILSDLNVYLWDCSMSLTRLNMLPFVEIKSLCKHTVLDFLPQKVCCVASNNRNGLLTCSFEVDQIVFICNMSKYKMSTSVLSIW</sequence>
<protein>
    <submittedName>
        <fullName evidence="1">Uncharacterized protein</fullName>
    </submittedName>
</protein>
<comment type="caution">
    <text evidence="1">The sequence shown here is derived from an EMBL/GenBank/DDBJ whole genome shotgun (WGS) entry which is preliminary data.</text>
</comment>
<evidence type="ECO:0000313" key="2">
    <source>
        <dbReference type="Proteomes" id="UP000554482"/>
    </source>
</evidence>